<dbReference type="AlphaFoldDB" id="A0A0L8AJF4"/>
<evidence type="ECO:0000313" key="9">
    <source>
        <dbReference type="EMBL" id="KOF02305.1"/>
    </source>
</evidence>
<name>A0A0L8AJF4_9BACT</name>
<reference evidence="10" key="1">
    <citation type="submission" date="2014-11" db="EMBL/GenBank/DDBJ databases">
        <title>Genome sequencing of Roseivirga sp. D-25.</title>
        <authorList>
            <person name="Selvaratnam C."/>
            <person name="Thevarajoo S."/>
            <person name="Goh K.M."/>
            <person name="Eee R."/>
            <person name="Chan K.-G."/>
            <person name="Chong C.S."/>
        </authorList>
    </citation>
    <scope>NUCLEOTIDE SEQUENCE [LARGE SCALE GENOMIC DNA]</scope>
    <source>
        <strain evidence="10">D-25</strain>
    </source>
</reference>
<dbReference type="RefSeq" id="WP_053224138.1">
    <property type="nucleotide sequence ID" value="NZ_JSVA01000014.1"/>
</dbReference>
<proteinExistence type="inferred from homology"/>
<accession>A0A0L8AJF4</accession>
<keyword evidence="3" id="KW-1003">Cell membrane</keyword>
<evidence type="ECO:0000256" key="5">
    <source>
        <dbReference type="ARBA" id="ARBA00022989"/>
    </source>
</evidence>
<comment type="subcellular location">
    <subcellularLocation>
        <location evidence="1">Cell membrane</location>
        <topology evidence="1">Multi-pass membrane protein</topology>
    </subcellularLocation>
</comment>
<feature type="transmembrane region" description="Helical" evidence="7">
    <location>
        <begin position="49"/>
        <end position="66"/>
    </location>
</feature>
<feature type="domain" description="YetF C-terminal" evidence="8">
    <location>
        <begin position="95"/>
        <end position="168"/>
    </location>
</feature>
<evidence type="ECO:0000256" key="3">
    <source>
        <dbReference type="ARBA" id="ARBA00022475"/>
    </source>
</evidence>
<dbReference type="PANTHER" id="PTHR34582">
    <property type="entry name" value="UPF0702 TRANSMEMBRANE PROTEIN YCAP"/>
    <property type="match status" value="1"/>
</dbReference>
<protein>
    <submittedName>
        <fullName evidence="9">Membrane protein</fullName>
    </submittedName>
</protein>
<dbReference type="Gene3D" id="3.30.240.20">
    <property type="entry name" value="bsu07140 like domains"/>
    <property type="match status" value="1"/>
</dbReference>
<feature type="transmembrane region" description="Helical" evidence="7">
    <location>
        <begin position="72"/>
        <end position="90"/>
    </location>
</feature>
<dbReference type="EMBL" id="JSVA01000014">
    <property type="protein sequence ID" value="KOF02305.1"/>
    <property type="molecule type" value="Genomic_DNA"/>
</dbReference>
<evidence type="ECO:0000256" key="1">
    <source>
        <dbReference type="ARBA" id="ARBA00004651"/>
    </source>
</evidence>
<evidence type="ECO:0000313" key="10">
    <source>
        <dbReference type="Proteomes" id="UP000036908"/>
    </source>
</evidence>
<organism evidence="9 10">
    <name type="scientific">Roseivirga seohaensis subsp. aquiponti</name>
    <dbReference type="NCBI Taxonomy" id="1566026"/>
    <lineage>
        <taxon>Bacteria</taxon>
        <taxon>Pseudomonadati</taxon>
        <taxon>Bacteroidota</taxon>
        <taxon>Cytophagia</taxon>
        <taxon>Cytophagales</taxon>
        <taxon>Roseivirgaceae</taxon>
        <taxon>Roseivirga</taxon>
    </lineage>
</organism>
<keyword evidence="4 7" id="KW-0812">Transmembrane</keyword>
<keyword evidence="10" id="KW-1185">Reference proteome</keyword>
<keyword evidence="5 7" id="KW-1133">Transmembrane helix</keyword>
<dbReference type="OrthoDB" id="9793799at2"/>
<dbReference type="PANTHER" id="PTHR34582:SF6">
    <property type="entry name" value="UPF0702 TRANSMEMBRANE PROTEIN YCAP"/>
    <property type="match status" value="1"/>
</dbReference>
<gene>
    <name evidence="9" type="ORF">OB69_12835</name>
</gene>
<dbReference type="Pfam" id="PF04239">
    <property type="entry name" value="DUF421"/>
    <property type="match status" value="1"/>
</dbReference>
<dbReference type="GO" id="GO:0005886">
    <property type="term" value="C:plasma membrane"/>
    <property type="evidence" value="ECO:0007669"/>
    <property type="project" value="UniProtKB-SubCell"/>
</dbReference>
<dbReference type="InterPro" id="IPR023090">
    <property type="entry name" value="UPF0702_alpha/beta_dom_sf"/>
</dbReference>
<dbReference type="InterPro" id="IPR007353">
    <property type="entry name" value="DUF421"/>
</dbReference>
<sequence>MEIFKNPSWLYSSSSSILITVLSTVGIYLAVLIITRLNGLRTFAKMSSFDFAITIAIGSVIASTLISQQNSLVKGIVALTVLVVLQAAVAKLRKKSNVFENAVTNTPVLLMSGSEILWHNLKANRVTEADLYAKLREANVYDMRQVLAVVLETTGDISVLHSEDQDMQLDNDLLKNVRR</sequence>
<comment type="caution">
    <text evidence="9">The sequence shown here is derived from an EMBL/GenBank/DDBJ whole genome shotgun (WGS) entry which is preliminary data.</text>
</comment>
<dbReference type="PATRIC" id="fig|1566026.4.peg.864"/>
<evidence type="ECO:0000259" key="8">
    <source>
        <dbReference type="Pfam" id="PF04239"/>
    </source>
</evidence>
<evidence type="ECO:0000256" key="4">
    <source>
        <dbReference type="ARBA" id="ARBA00022692"/>
    </source>
</evidence>
<evidence type="ECO:0000256" key="2">
    <source>
        <dbReference type="ARBA" id="ARBA00006448"/>
    </source>
</evidence>
<comment type="similarity">
    <text evidence="2">Belongs to the UPF0702 family.</text>
</comment>
<feature type="transmembrane region" description="Helical" evidence="7">
    <location>
        <begin position="17"/>
        <end position="37"/>
    </location>
</feature>
<keyword evidence="6 7" id="KW-0472">Membrane</keyword>
<evidence type="ECO:0000256" key="6">
    <source>
        <dbReference type="ARBA" id="ARBA00023136"/>
    </source>
</evidence>
<dbReference type="Proteomes" id="UP000036908">
    <property type="component" value="Unassembled WGS sequence"/>
</dbReference>
<evidence type="ECO:0000256" key="7">
    <source>
        <dbReference type="SAM" id="Phobius"/>
    </source>
</evidence>